<keyword evidence="5" id="KW-1185">Reference proteome</keyword>
<evidence type="ECO:0000256" key="2">
    <source>
        <dbReference type="ARBA" id="ARBA00034247"/>
    </source>
</evidence>
<proteinExistence type="predicted"/>
<dbReference type="GO" id="GO:1902201">
    <property type="term" value="P:negative regulation of bacterial-type flagellum-dependent cell motility"/>
    <property type="evidence" value="ECO:0007669"/>
    <property type="project" value="TreeGrafter"/>
</dbReference>
<organism evidence="4 5">
    <name type="scientific">Aeromonas diversa CDC 2478-85</name>
    <dbReference type="NCBI Taxonomy" id="1268237"/>
    <lineage>
        <taxon>Bacteria</taxon>
        <taxon>Pseudomonadati</taxon>
        <taxon>Pseudomonadota</taxon>
        <taxon>Gammaproteobacteria</taxon>
        <taxon>Aeromonadales</taxon>
        <taxon>Aeromonadaceae</taxon>
        <taxon>Aeromonas</taxon>
    </lineage>
</organism>
<feature type="domain" description="GGDEF" evidence="3">
    <location>
        <begin position="1"/>
        <end position="67"/>
    </location>
</feature>
<dbReference type="InterPro" id="IPR000160">
    <property type="entry name" value="GGDEF_dom"/>
</dbReference>
<comment type="caution">
    <text evidence="4">The sequence shown here is derived from an EMBL/GenBank/DDBJ whole genome shotgun (WGS) entry which is preliminary data.</text>
</comment>
<dbReference type="NCBIfam" id="TIGR00254">
    <property type="entry name" value="GGDEF"/>
    <property type="match status" value="1"/>
</dbReference>
<dbReference type="PROSITE" id="PS50887">
    <property type="entry name" value="GGDEF"/>
    <property type="match status" value="1"/>
</dbReference>
<evidence type="ECO:0000313" key="5">
    <source>
        <dbReference type="Proteomes" id="UP000023775"/>
    </source>
</evidence>
<dbReference type="OrthoDB" id="9805474at2"/>
<dbReference type="GO" id="GO:0052621">
    <property type="term" value="F:diguanylate cyclase activity"/>
    <property type="evidence" value="ECO:0007669"/>
    <property type="project" value="UniProtKB-EC"/>
</dbReference>
<dbReference type="InterPro" id="IPR043128">
    <property type="entry name" value="Rev_trsase/Diguanyl_cyclase"/>
</dbReference>
<evidence type="ECO:0000256" key="1">
    <source>
        <dbReference type="ARBA" id="ARBA00012528"/>
    </source>
</evidence>
<reference evidence="4 5" key="1">
    <citation type="journal article" date="2013" name="Genome Announc.">
        <title>Draft Genome Sequence of the Aeromonas diversa Type Strain.</title>
        <authorList>
            <person name="Farfan M."/>
            <person name="Spataro N."/>
            <person name="Sanglas A."/>
            <person name="Albarral V."/>
            <person name="Loren J.G."/>
            <person name="Bosch E."/>
            <person name="Fuste M.C."/>
        </authorList>
    </citation>
    <scope>NUCLEOTIDE SEQUENCE [LARGE SCALE GENOMIC DNA]</scope>
    <source>
        <strain evidence="4 5">2478-85</strain>
    </source>
</reference>
<accession>N9TZ11</accession>
<dbReference type="RefSeq" id="WP_005356460.1">
    <property type="nucleotide sequence ID" value="NZ_APVG01000039.1"/>
</dbReference>
<evidence type="ECO:0000259" key="3">
    <source>
        <dbReference type="PROSITE" id="PS50887"/>
    </source>
</evidence>
<name>N9TZ11_9GAMM</name>
<dbReference type="Pfam" id="PF00990">
    <property type="entry name" value="GGDEF"/>
    <property type="match status" value="1"/>
</dbReference>
<dbReference type="InterPro" id="IPR050469">
    <property type="entry name" value="Diguanylate_Cyclase"/>
</dbReference>
<dbReference type="Gene3D" id="3.30.70.270">
    <property type="match status" value="1"/>
</dbReference>
<comment type="catalytic activity">
    <reaction evidence="2">
        <text>2 GTP = 3',3'-c-di-GMP + 2 diphosphate</text>
        <dbReference type="Rhea" id="RHEA:24898"/>
        <dbReference type="ChEBI" id="CHEBI:33019"/>
        <dbReference type="ChEBI" id="CHEBI:37565"/>
        <dbReference type="ChEBI" id="CHEBI:58805"/>
        <dbReference type="EC" id="2.7.7.65"/>
    </reaction>
</comment>
<protein>
    <recommendedName>
        <fullName evidence="1">diguanylate cyclase</fullName>
        <ecNumber evidence="1">2.7.7.65</ecNumber>
    </recommendedName>
</protein>
<dbReference type="GO" id="GO:0043709">
    <property type="term" value="P:cell adhesion involved in single-species biofilm formation"/>
    <property type="evidence" value="ECO:0007669"/>
    <property type="project" value="TreeGrafter"/>
</dbReference>
<dbReference type="EC" id="2.7.7.65" evidence="1"/>
<feature type="non-terminal residue" evidence="4">
    <location>
        <position position="1"/>
    </location>
</feature>
<dbReference type="Proteomes" id="UP000023775">
    <property type="component" value="Unassembled WGS sequence"/>
</dbReference>
<dbReference type="GO" id="GO:0005886">
    <property type="term" value="C:plasma membrane"/>
    <property type="evidence" value="ECO:0007669"/>
    <property type="project" value="TreeGrafter"/>
</dbReference>
<dbReference type="EMBL" id="APVG01000039">
    <property type="protein sequence ID" value="ENY71285.1"/>
    <property type="molecule type" value="Genomic_DNA"/>
</dbReference>
<dbReference type="PANTHER" id="PTHR45138:SF9">
    <property type="entry name" value="DIGUANYLATE CYCLASE DGCM-RELATED"/>
    <property type="match status" value="1"/>
</dbReference>
<dbReference type="AlphaFoldDB" id="N9TZ11"/>
<dbReference type="PATRIC" id="fig|1268237.3.peg.2782"/>
<evidence type="ECO:0000313" key="4">
    <source>
        <dbReference type="EMBL" id="ENY71285.1"/>
    </source>
</evidence>
<gene>
    <name evidence="4" type="ORF">G114_14141</name>
</gene>
<dbReference type="SUPFAM" id="SSF55073">
    <property type="entry name" value="Nucleotide cyclase"/>
    <property type="match status" value="1"/>
</dbReference>
<dbReference type="eggNOG" id="COG3706">
    <property type="taxonomic scope" value="Bacteria"/>
</dbReference>
<sequence>EQVRRAMRELAIPHARSRVSGVVTCSLGVVTLVPDPSLSMSDLIQKADAALYQAKHNGRDRVEVAPLGRAA</sequence>
<dbReference type="InterPro" id="IPR029787">
    <property type="entry name" value="Nucleotide_cyclase"/>
</dbReference>
<dbReference type="PANTHER" id="PTHR45138">
    <property type="entry name" value="REGULATORY COMPONENTS OF SENSORY TRANSDUCTION SYSTEM"/>
    <property type="match status" value="1"/>
</dbReference>